<organism evidence="2">
    <name type="scientific">Zea mays</name>
    <name type="common">Maize</name>
    <dbReference type="NCBI Taxonomy" id="4577"/>
    <lineage>
        <taxon>Eukaryota</taxon>
        <taxon>Viridiplantae</taxon>
        <taxon>Streptophyta</taxon>
        <taxon>Embryophyta</taxon>
        <taxon>Tracheophyta</taxon>
        <taxon>Spermatophyta</taxon>
        <taxon>Magnoliopsida</taxon>
        <taxon>Liliopsida</taxon>
        <taxon>Poales</taxon>
        <taxon>Poaceae</taxon>
        <taxon>PACMAD clade</taxon>
        <taxon>Panicoideae</taxon>
        <taxon>Andropogonodae</taxon>
        <taxon>Andropogoneae</taxon>
        <taxon>Tripsacinae</taxon>
        <taxon>Zea</taxon>
    </lineage>
</organism>
<sequence length="59" mass="6705">MFYNLQFRNLAKTVPRLFEHPPPQAPAGAGPSTMTVTRPKERQVCPLLRTLLKRDRGSN</sequence>
<evidence type="ECO:0000256" key="1">
    <source>
        <dbReference type="SAM" id="MobiDB-lite"/>
    </source>
</evidence>
<feature type="region of interest" description="Disordered" evidence="1">
    <location>
        <begin position="17"/>
        <end position="42"/>
    </location>
</feature>
<dbReference type="AlphaFoldDB" id="B6U989"/>
<protein>
    <submittedName>
        <fullName evidence="2">Uncharacterized protein</fullName>
    </submittedName>
</protein>
<name>B6U989_MAIZE</name>
<dbReference type="EMBL" id="EU973804">
    <property type="protein sequence ID" value="ACG45922.1"/>
    <property type="molecule type" value="mRNA"/>
</dbReference>
<evidence type="ECO:0000313" key="2">
    <source>
        <dbReference type="EMBL" id="ACG45922.1"/>
    </source>
</evidence>
<accession>B6U989</accession>
<dbReference type="ExpressionAtlas" id="B6U989">
    <property type="expression patterns" value="baseline and differential"/>
</dbReference>
<proteinExistence type="evidence at transcript level"/>
<reference evidence="2" key="1">
    <citation type="journal article" date="2009" name="Plant Mol. Biol.">
        <title>Insights into corn genes derived from large-scale cDNA sequencing.</title>
        <authorList>
            <person name="Alexandrov N.N."/>
            <person name="Brover V.V."/>
            <person name="Freidin S."/>
            <person name="Troukhan M.E."/>
            <person name="Tatarinova T.V."/>
            <person name="Zhang H."/>
            <person name="Swaller T.J."/>
            <person name="Lu Y.P."/>
            <person name="Bouck J."/>
            <person name="Flavell R.B."/>
            <person name="Feldmann K.A."/>
        </authorList>
    </citation>
    <scope>NUCLEOTIDE SEQUENCE</scope>
</reference>